<name>A0ABD0JIW9_9CAEN</name>
<feature type="compositionally biased region" description="Basic residues" evidence="1">
    <location>
        <begin position="13"/>
        <end position="25"/>
    </location>
</feature>
<keyword evidence="3" id="KW-1185">Reference proteome</keyword>
<proteinExistence type="predicted"/>
<evidence type="ECO:0000313" key="2">
    <source>
        <dbReference type="EMBL" id="KAK7474866.1"/>
    </source>
</evidence>
<organism evidence="2 3">
    <name type="scientific">Batillaria attramentaria</name>
    <dbReference type="NCBI Taxonomy" id="370345"/>
    <lineage>
        <taxon>Eukaryota</taxon>
        <taxon>Metazoa</taxon>
        <taxon>Spiralia</taxon>
        <taxon>Lophotrochozoa</taxon>
        <taxon>Mollusca</taxon>
        <taxon>Gastropoda</taxon>
        <taxon>Caenogastropoda</taxon>
        <taxon>Sorbeoconcha</taxon>
        <taxon>Cerithioidea</taxon>
        <taxon>Batillariidae</taxon>
        <taxon>Batillaria</taxon>
    </lineage>
</organism>
<feature type="region of interest" description="Disordered" evidence="1">
    <location>
        <begin position="1"/>
        <end position="25"/>
    </location>
</feature>
<reference evidence="2 3" key="1">
    <citation type="journal article" date="2023" name="Sci. Data">
        <title>Genome assembly of the Korean intertidal mud-creeper Batillaria attramentaria.</title>
        <authorList>
            <person name="Patra A.K."/>
            <person name="Ho P.T."/>
            <person name="Jun S."/>
            <person name="Lee S.J."/>
            <person name="Kim Y."/>
            <person name="Won Y.J."/>
        </authorList>
    </citation>
    <scope>NUCLEOTIDE SEQUENCE [LARGE SCALE GENOMIC DNA]</scope>
    <source>
        <strain evidence="2">Wonlab-2016</strain>
    </source>
</reference>
<sequence>MSVVTRPGQAAAGRRRGSGQHHRNVPARLASLIPGNDFDRDQEINKTLLRLLREEVMTAGFRDSRNRRIK</sequence>
<comment type="caution">
    <text evidence="2">The sequence shown here is derived from an EMBL/GenBank/DDBJ whole genome shotgun (WGS) entry which is preliminary data.</text>
</comment>
<evidence type="ECO:0000313" key="3">
    <source>
        <dbReference type="Proteomes" id="UP001519460"/>
    </source>
</evidence>
<dbReference type="EMBL" id="JACVVK020000423">
    <property type="protein sequence ID" value="KAK7474866.1"/>
    <property type="molecule type" value="Genomic_DNA"/>
</dbReference>
<accession>A0ABD0JIW9</accession>
<dbReference type="AlphaFoldDB" id="A0ABD0JIW9"/>
<protein>
    <submittedName>
        <fullName evidence="2">Uncharacterized protein</fullName>
    </submittedName>
</protein>
<dbReference type="Proteomes" id="UP001519460">
    <property type="component" value="Unassembled WGS sequence"/>
</dbReference>
<gene>
    <name evidence="2" type="ORF">BaRGS_00033938</name>
</gene>
<evidence type="ECO:0000256" key="1">
    <source>
        <dbReference type="SAM" id="MobiDB-lite"/>
    </source>
</evidence>